<dbReference type="STRING" id="1367849.GCA_000518585_02699"/>
<dbReference type="InterPro" id="IPR006094">
    <property type="entry name" value="Oxid_FAD_bind_N"/>
</dbReference>
<reference evidence="8 10" key="2">
    <citation type="submission" date="2021-03" db="EMBL/GenBank/DDBJ databases">
        <title>Rapid diversification of plasmids in a genus of pathogenic and nitrogen fixing bacteria.</title>
        <authorList>
            <person name="Weisberg A.J."/>
            <person name="Miller M."/>
            <person name="Ream W."/>
            <person name="Grunwald N.J."/>
            <person name="Chang J.H."/>
        </authorList>
    </citation>
    <scope>NUCLEOTIDE SEQUENCE [LARGE SCALE GENOMIC DNA]</scope>
    <source>
        <strain evidence="8 10">AF3.44</strain>
    </source>
</reference>
<evidence type="ECO:0000313" key="9">
    <source>
        <dbReference type="Proteomes" id="UP000298545"/>
    </source>
</evidence>
<keyword evidence="10" id="KW-1185">Reference proteome</keyword>
<dbReference type="OrthoDB" id="9809290at2"/>
<dbReference type="Gene3D" id="1.10.45.10">
    <property type="entry name" value="Vanillyl-alcohol Oxidase, Chain A, domain 4"/>
    <property type="match status" value="1"/>
</dbReference>
<keyword evidence="3" id="KW-0285">Flavoprotein</keyword>
<dbReference type="InterPro" id="IPR016167">
    <property type="entry name" value="FAD-bd_PCMH_sub1"/>
</dbReference>
<feature type="domain" description="FAD-binding PCMH-type" evidence="6">
    <location>
        <begin position="36"/>
        <end position="216"/>
    </location>
</feature>
<dbReference type="PANTHER" id="PTHR43716">
    <property type="entry name" value="D-2-HYDROXYGLUTARATE DEHYDROGENASE, MITOCHONDRIAL"/>
    <property type="match status" value="1"/>
</dbReference>
<accession>A0A4D7DP53</accession>
<evidence type="ECO:0000313" key="8">
    <source>
        <dbReference type="EMBL" id="QYA06244.1"/>
    </source>
</evidence>
<dbReference type="Proteomes" id="UP000826513">
    <property type="component" value="Chromosome 1"/>
</dbReference>
<dbReference type="InterPro" id="IPR016171">
    <property type="entry name" value="Vanillyl_alc_oxidase_C-sub2"/>
</dbReference>
<dbReference type="EMBL" id="CP072167">
    <property type="protein sequence ID" value="QYA06244.1"/>
    <property type="molecule type" value="Genomic_DNA"/>
</dbReference>
<dbReference type="Gene3D" id="3.30.70.2740">
    <property type="match status" value="1"/>
</dbReference>
<evidence type="ECO:0000259" key="6">
    <source>
        <dbReference type="PROSITE" id="PS51387"/>
    </source>
</evidence>
<dbReference type="SUPFAM" id="SSF55103">
    <property type="entry name" value="FAD-linked oxidases, C-terminal domain"/>
    <property type="match status" value="1"/>
</dbReference>
<evidence type="ECO:0000313" key="7">
    <source>
        <dbReference type="EMBL" id="QCI98301.1"/>
    </source>
</evidence>
<reference evidence="7 9" key="1">
    <citation type="submission" date="2019-04" db="EMBL/GenBank/DDBJ databases">
        <title>Complete genome sequence of Agrobacterium larrymoorei CFBP5473.</title>
        <authorList>
            <person name="Haryono M."/>
            <person name="Chou L."/>
            <person name="Lin Y.-C."/>
            <person name="Lai E.-M."/>
            <person name="Kuo C.-H."/>
        </authorList>
    </citation>
    <scope>NUCLEOTIDE SEQUENCE [LARGE SCALE GENOMIC DNA]</scope>
    <source>
        <strain evidence="7 9">CFBP5473</strain>
    </source>
</reference>
<dbReference type="Gene3D" id="3.30.465.10">
    <property type="match status" value="1"/>
</dbReference>
<comment type="cofactor">
    <cofactor evidence="1">
        <name>FAD</name>
        <dbReference type="ChEBI" id="CHEBI:57692"/>
    </cofactor>
</comment>
<evidence type="ECO:0000256" key="5">
    <source>
        <dbReference type="ARBA" id="ARBA00023002"/>
    </source>
</evidence>
<dbReference type="RefSeq" id="WP_027675449.1">
    <property type="nucleotide sequence ID" value="NZ_CP039691.1"/>
</dbReference>
<evidence type="ECO:0000256" key="3">
    <source>
        <dbReference type="ARBA" id="ARBA00022630"/>
    </source>
</evidence>
<dbReference type="InterPro" id="IPR004113">
    <property type="entry name" value="FAD-bd_oxidored_4_C"/>
</dbReference>
<dbReference type="Proteomes" id="UP000298545">
    <property type="component" value="Chromosome circular"/>
</dbReference>
<organism evidence="7 9">
    <name type="scientific">Agrobacterium larrymoorei</name>
    <dbReference type="NCBI Taxonomy" id="160699"/>
    <lineage>
        <taxon>Bacteria</taxon>
        <taxon>Pseudomonadati</taxon>
        <taxon>Pseudomonadota</taxon>
        <taxon>Alphaproteobacteria</taxon>
        <taxon>Hyphomicrobiales</taxon>
        <taxon>Rhizobiaceae</taxon>
        <taxon>Rhizobium/Agrobacterium group</taxon>
        <taxon>Agrobacterium</taxon>
    </lineage>
</organism>
<dbReference type="InterPro" id="IPR051264">
    <property type="entry name" value="FAD-oxidored/transferase_4"/>
</dbReference>
<dbReference type="KEGG" id="alf:CFBP5473_10505"/>
<protein>
    <submittedName>
        <fullName evidence="7">FAD-binding oxidoreductase</fullName>
    </submittedName>
</protein>
<keyword evidence="5" id="KW-0560">Oxidoreductase</keyword>
<dbReference type="Gene3D" id="3.30.43.10">
    <property type="entry name" value="Uridine Diphospho-n-acetylenolpyruvylglucosamine Reductase, domain 2"/>
    <property type="match status" value="1"/>
</dbReference>
<proteinExistence type="inferred from homology"/>
<dbReference type="InterPro" id="IPR016169">
    <property type="entry name" value="FAD-bd_PCMH_sub2"/>
</dbReference>
<dbReference type="Gene3D" id="3.30.70.2190">
    <property type="match status" value="1"/>
</dbReference>
<dbReference type="InterPro" id="IPR016166">
    <property type="entry name" value="FAD-bd_PCMH"/>
</dbReference>
<dbReference type="GO" id="GO:0016491">
    <property type="term" value="F:oxidoreductase activity"/>
    <property type="evidence" value="ECO:0007669"/>
    <property type="project" value="UniProtKB-KW"/>
</dbReference>
<dbReference type="Pfam" id="PF01565">
    <property type="entry name" value="FAD_binding_4"/>
    <property type="match status" value="1"/>
</dbReference>
<evidence type="ECO:0000313" key="10">
    <source>
        <dbReference type="Proteomes" id="UP000826513"/>
    </source>
</evidence>
<sequence>MTKTPQELAEALRLLHPDLHVSGPDALAGRDPGEHPKNLDAGVMASPSSTEAAAALIRWCNEQDVVIVPQGGRTGLAGGCESRPGDVILSSARLNAIEAINEEERTAIVQAGIGLQALQEAAAVHGLTPGIDLPSRGTATLGGMASTNAGGLLAFRNGVMRHQILGIEAVLPDGSVFSDMTRVVKVSAGTDLKHLLIGAEGAFGFITRLVVKLEPLRPFRATAMLGVNNAASALAVAAHLIRAPGLTLEAAEMMWPLFIRDHARIRNFDLSWLPEEASAFIVEVSAVSEEAAISGLEEALAEIWEAQDLQGGIVAQSLDQARRFWVLREESGFYYDIYKDPISLDVSLPPAALDAYVAGLRQRLYALNPDYHAYVYGHIADGNLHLTVARDRPQDEAEVLRIEDAVYTGIREAGGSFSAEHGVGFEKRHGYENYSDPVKRALAISIKRLLDPKGLFNPGKVPFA</sequence>
<dbReference type="InterPro" id="IPR016164">
    <property type="entry name" value="FAD-linked_Oxase-like_C"/>
</dbReference>
<evidence type="ECO:0000256" key="4">
    <source>
        <dbReference type="ARBA" id="ARBA00022827"/>
    </source>
</evidence>
<dbReference type="SUPFAM" id="SSF56176">
    <property type="entry name" value="FAD-binding/transporter-associated domain-like"/>
    <property type="match status" value="1"/>
</dbReference>
<name>A0A4D7DP53_9HYPH</name>
<dbReference type="PANTHER" id="PTHR43716:SF1">
    <property type="entry name" value="D-2-HYDROXYGLUTARATE DEHYDROGENASE, MITOCHONDRIAL"/>
    <property type="match status" value="1"/>
</dbReference>
<dbReference type="AlphaFoldDB" id="A0A4D7DP53"/>
<dbReference type="InterPro" id="IPR036318">
    <property type="entry name" value="FAD-bd_PCMH-like_sf"/>
</dbReference>
<keyword evidence="4" id="KW-0274">FAD</keyword>
<dbReference type="PROSITE" id="PS51387">
    <property type="entry name" value="FAD_PCMH"/>
    <property type="match status" value="1"/>
</dbReference>
<dbReference type="EMBL" id="CP039691">
    <property type="protein sequence ID" value="QCI98301.1"/>
    <property type="molecule type" value="Genomic_DNA"/>
</dbReference>
<evidence type="ECO:0000256" key="2">
    <source>
        <dbReference type="ARBA" id="ARBA00008000"/>
    </source>
</evidence>
<dbReference type="Pfam" id="PF02913">
    <property type="entry name" value="FAD-oxidase_C"/>
    <property type="match status" value="1"/>
</dbReference>
<dbReference type="GO" id="GO:0022904">
    <property type="term" value="P:respiratory electron transport chain"/>
    <property type="evidence" value="ECO:0007669"/>
    <property type="project" value="TreeGrafter"/>
</dbReference>
<comment type="similarity">
    <text evidence="2">Belongs to the FAD-binding oxidoreductase/transferase type 4 family.</text>
</comment>
<dbReference type="GO" id="GO:0071949">
    <property type="term" value="F:FAD binding"/>
    <property type="evidence" value="ECO:0007669"/>
    <property type="project" value="InterPro"/>
</dbReference>
<gene>
    <name evidence="7" type="ORF">CFBP5473_10505</name>
    <name evidence="8" type="ORF">J5285_09210</name>
</gene>
<evidence type="ECO:0000256" key="1">
    <source>
        <dbReference type="ARBA" id="ARBA00001974"/>
    </source>
</evidence>